<dbReference type="InterPro" id="IPR004888">
    <property type="entry name" value="Glycoside_hydrolase_63"/>
</dbReference>
<comment type="similarity">
    <text evidence="2 12">Belongs to the glycosyl hydrolase 63 family.</text>
</comment>
<evidence type="ECO:0000259" key="13">
    <source>
        <dbReference type="Pfam" id="PF03200"/>
    </source>
</evidence>
<dbReference type="InterPro" id="IPR031335">
    <property type="entry name" value="Glyco_hydro_63_C"/>
</dbReference>
<feature type="domain" description="Glycosyl hydrolase family 63 C-terminal" evidence="13">
    <location>
        <begin position="279"/>
        <end position="754"/>
    </location>
</feature>
<dbReference type="Gene3D" id="2.70.98.110">
    <property type="entry name" value="Glycosyl hydrolase family 63, N-terminal domain"/>
    <property type="match status" value="1"/>
</dbReference>
<evidence type="ECO:0000256" key="11">
    <source>
        <dbReference type="ARBA" id="ARBA00038888"/>
    </source>
</evidence>
<comment type="catalytic activity">
    <reaction evidence="12">
        <text>N(4)-(alpha-D-Glc-(1-&gt;2)-alpha-D-Glc-(1-&gt;3)-alpha-D-Glc-(1-&gt;3)-alpha-D-Man-(1-&gt;2)-alpha-D-Man-(1-&gt;2)-alpha-D-Man-(1-&gt;3)-[alpha-D-Man-(1-&gt;2)-alpha-D-Man-(1-&gt;3)-[alpha-D-Man-(1-&gt;2)-alpha-D-Man-(1-&gt;6)]-alpha-D-Man-(1-&gt;6)]-beta-D-Man-(1-&gt;4)-beta-D-GlcNAc-(1-&gt;4)-beta-D-GlcNAc)-L-asparaginyl-[protein] + H2O = N(4)-(alpha-D-Glc-(1-&gt;3)-alpha-D-Glc-(1-&gt;3)-alpha-D-Man-(1-&gt;2)-alpha-D-Man-(1-&gt;2)-alpha-D-Man-(1-&gt;3)-[alpha-D-Man-(1-&gt;2)-alpha-D-Man-(1-&gt;3)-[alpha-D-Man-(1-&gt;2)-alpha-D-Man-(1-&gt;6)]-alpha-D-Man-(1-&gt;6)]-beta-D-Man-(1-&gt;4)-beta-D-GlcNAc-(1-&gt;4)-beta-D-GlcNAc)-L-asparaginyl-[protein] + beta-D-glucose</text>
        <dbReference type="Rhea" id="RHEA:55988"/>
        <dbReference type="Rhea" id="RHEA-COMP:12806"/>
        <dbReference type="Rhea" id="RHEA-COMP:14355"/>
        <dbReference type="ChEBI" id="CHEBI:15377"/>
        <dbReference type="ChEBI" id="CHEBI:15903"/>
        <dbReference type="ChEBI" id="CHEBI:59082"/>
        <dbReference type="ChEBI" id="CHEBI:132537"/>
        <dbReference type="EC" id="3.2.1.106"/>
    </reaction>
</comment>
<dbReference type="AlphaFoldDB" id="A0A7S4HGR8"/>
<evidence type="ECO:0000256" key="1">
    <source>
        <dbReference type="ARBA" id="ARBA00004648"/>
    </source>
</evidence>
<dbReference type="PANTHER" id="PTHR10412:SF11">
    <property type="entry name" value="MANNOSYL-OLIGOSACCHARIDE GLUCOSIDASE"/>
    <property type="match status" value="1"/>
</dbReference>
<sequence>MFWGSYRPGIYFGMKTRAETPIMTGLMWSTAYNFKTLRHNCRHEDHLKKYGWVMHNGKDFGRHEMIDPQLNGKITAQFVKESPDHEFKGSWANRIRVQKLEKSAQTESLSLFYYAVFPEACEFQKIATKKKGIESVKITGNCPDVGDFTLWMSQEGEAGLPTSETQKASQLKNYQFLGMNVPDTESWNLQGKIEQTLLLSYQNEVLKHAKRKGEKGSNSHPQTIATLPNTMEKNSNVFVFQKLSNLPMTMDIVFLQHQGAAGAAEIQANHLSVYLNQLSGSSLTERLRERAEDFEIEFDKKFHLKEAQGFDNRVEPMARSALSNMIGGMGYWHGESLIFEGRGKEATVRPAQSLFSCVPSRPFFPRGFLWDEGFHQLLVSEWEPELTMDVLRHWLNLMENTGWLPREQILGEEARSRVPVEFQPQHRDHANPPAFFLTFDKLVRKFEKKILKAERNSLVFSDGDNVHSSEEKRQILIRSDAELNQMFMFFQDIYPRLSHWYAWFLSSQAGIREHTYRWRGRTKDHTLSSGLDDFPRSVNPSLNELHVDLSSWLAFSGSVLGNIAEIIGENPSTFRQYSGKISKALDLFWDDNRGIYSDIVNATATNVLEYSQHVGYVNLFPLMLGLIPNDSPRLLSTFKYIEDPNHLWSRHGIRSLSKSDPFYQQGENYWRGPIWINMNYLLLSSLKRDYFSGPYEKDARRVYDLLRSGLVNNLVDEFQRTGFLWEQYHEETGRGSRSHPFTGWSALVLAIISELC</sequence>
<evidence type="ECO:0000259" key="14">
    <source>
        <dbReference type="Pfam" id="PF16923"/>
    </source>
</evidence>
<dbReference type="GO" id="GO:0005789">
    <property type="term" value="C:endoplasmic reticulum membrane"/>
    <property type="evidence" value="ECO:0007669"/>
    <property type="project" value="UniProtKB-SubCell"/>
</dbReference>
<evidence type="ECO:0000256" key="6">
    <source>
        <dbReference type="ARBA" id="ARBA00022968"/>
    </source>
</evidence>
<keyword evidence="10 12" id="KW-0326">Glycosidase</keyword>
<dbReference type="EC" id="3.2.1.106" evidence="11 12"/>
<reference evidence="15" key="1">
    <citation type="submission" date="2021-01" db="EMBL/GenBank/DDBJ databases">
        <authorList>
            <person name="Corre E."/>
            <person name="Pelletier E."/>
            <person name="Niang G."/>
            <person name="Scheremetjew M."/>
            <person name="Finn R."/>
            <person name="Kale V."/>
            <person name="Holt S."/>
            <person name="Cochrane G."/>
            <person name="Meng A."/>
            <person name="Brown T."/>
            <person name="Cohen L."/>
        </authorList>
    </citation>
    <scope>NUCLEOTIDE SEQUENCE</scope>
    <source>
        <strain evidence="15">DIVA3 518/3/11/1/6</strain>
    </source>
</reference>
<proteinExistence type="inferred from homology"/>
<dbReference type="Gene3D" id="1.50.10.10">
    <property type="match status" value="1"/>
</dbReference>
<evidence type="ECO:0000256" key="3">
    <source>
        <dbReference type="ARBA" id="ARBA00022692"/>
    </source>
</evidence>
<dbReference type="InterPro" id="IPR038518">
    <property type="entry name" value="Glyco_hydro_63N_sf"/>
</dbReference>
<dbReference type="GO" id="GO:0004573">
    <property type="term" value="F:Glc3Man9GlcNAc2 oligosaccharide glucosidase activity"/>
    <property type="evidence" value="ECO:0007669"/>
    <property type="project" value="UniProtKB-UniRule"/>
</dbReference>
<evidence type="ECO:0000256" key="5">
    <source>
        <dbReference type="ARBA" id="ARBA00022824"/>
    </source>
</evidence>
<keyword evidence="5 12" id="KW-0256">Endoplasmic reticulum</keyword>
<keyword evidence="9" id="KW-0325">Glycoprotein</keyword>
<dbReference type="Pfam" id="PF16923">
    <property type="entry name" value="Glyco_hydro_63N"/>
    <property type="match status" value="1"/>
</dbReference>
<protein>
    <recommendedName>
        <fullName evidence="11 12">Mannosyl-oligosaccharide glucosidase</fullName>
        <ecNumber evidence="11 12">3.2.1.106</ecNumber>
    </recommendedName>
</protein>
<dbReference type="InterPro" id="IPR012341">
    <property type="entry name" value="6hp_glycosidase-like_sf"/>
</dbReference>
<evidence type="ECO:0000313" key="15">
    <source>
        <dbReference type="EMBL" id="CAE2198676.1"/>
    </source>
</evidence>
<keyword evidence="7" id="KW-1133">Transmembrane helix</keyword>
<gene>
    <name evidence="15" type="ORF">VSP0166_LOCUS39</name>
</gene>
<dbReference type="Pfam" id="PF03200">
    <property type="entry name" value="Glyco_hydro_63"/>
    <property type="match status" value="1"/>
</dbReference>
<dbReference type="GO" id="GO:0009311">
    <property type="term" value="P:oligosaccharide metabolic process"/>
    <property type="evidence" value="ECO:0007669"/>
    <property type="project" value="UniProtKB-UniRule"/>
</dbReference>
<dbReference type="GO" id="GO:0006487">
    <property type="term" value="P:protein N-linked glycosylation"/>
    <property type="evidence" value="ECO:0007669"/>
    <property type="project" value="UniProtKB-UniRule"/>
</dbReference>
<feature type="domain" description="Glycosyl hydrolase family 63 N-terminal" evidence="14">
    <location>
        <begin position="1"/>
        <end position="208"/>
    </location>
</feature>
<evidence type="ECO:0000256" key="9">
    <source>
        <dbReference type="ARBA" id="ARBA00023180"/>
    </source>
</evidence>
<keyword evidence="8" id="KW-0472">Membrane</keyword>
<comment type="subcellular location">
    <subcellularLocation>
        <location evidence="1 12">Endoplasmic reticulum membrane</location>
        <topology evidence="1 12">Single-pass type II membrane protein</topology>
    </subcellularLocation>
</comment>
<name>A0A7S4HGR8_9EUKA</name>
<dbReference type="SUPFAM" id="SSF48208">
    <property type="entry name" value="Six-hairpin glycosidases"/>
    <property type="match status" value="1"/>
</dbReference>
<evidence type="ECO:0000256" key="8">
    <source>
        <dbReference type="ARBA" id="ARBA00023136"/>
    </source>
</evidence>
<evidence type="ECO:0000256" key="10">
    <source>
        <dbReference type="ARBA" id="ARBA00023295"/>
    </source>
</evidence>
<evidence type="ECO:0000256" key="12">
    <source>
        <dbReference type="RuleBase" id="RU368089"/>
    </source>
</evidence>
<keyword evidence="4 12" id="KW-0378">Hydrolase</keyword>
<dbReference type="EMBL" id="HBKP01000066">
    <property type="protein sequence ID" value="CAE2198676.1"/>
    <property type="molecule type" value="Transcribed_RNA"/>
</dbReference>
<dbReference type="InterPro" id="IPR008928">
    <property type="entry name" value="6-hairpin_glycosidase_sf"/>
</dbReference>
<evidence type="ECO:0000256" key="2">
    <source>
        <dbReference type="ARBA" id="ARBA00010833"/>
    </source>
</evidence>
<evidence type="ECO:0000256" key="4">
    <source>
        <dbReference type="ARBA" id="ARBA00022801"/>
    </source>
</evidence>
<dbReference type="InterPro" id="IPR031631">
    <property type="entry name" value="Glyco_hydro_63N"/>
</dbReference>
<comment type="function">
    <text evidence="12">Cleaves the distal alpha 1,2-linked glucose residue from the Glc(3)Man(9)GlcNAc(2) oligosaccharide precursor.</text>
</comment>
<keyword evidence="6" id="KW-0735">Signal-anchor</keyword>
<evidence type="ECO:0000256" key="7">
    <source>
        <dbReference type="ARBA" id="ARBA00022989"/>
    </source>
</evidence>
<organism evidence="15">
    <name type="scientific">Vannella robusta</name>
    <dbReference type="NCBI Taxonomy" id="1487602"/>
    <lineage>
        <taxon>Eukaryota</taxon>
        <taxon>Amoebozoa</taxon>
        <taxon>Discosea</taxon>
        <taxon>Flabellinia</taxon>
        <taxon>Vannellidae</taxon>
        <taxon>Vannella</taxon>
    </lineage>
</organism>
<dbReference type="PANTHER" id="PTHR10412">
    <property type="entry name" value="MANNOSYL-OLIGOSACCHARIDE GLUCOSIDASE"/>
    <property type="match status" value="1"/>
</dbReference>
<keyword evidence="3" id="KW-0812">Transmembrane</keyword>
<accession>A0A7S4HGR8</accession>